<evidence type="ECO:0000259" key="7">
    <source>
        <dbReference type="Pfam" id="PF01094"/>
    </source>
</evidence>
<gene>
    <name evidence="9" type="ORF">F9B85_05930</name>
</gene>
<evidence type="ECO:0000313" key="10">
    <source>
        <dbReference type="Proteomes" id="UP000468766"/>
    </source>
</evidence>
<proteinExistence type="inferred from homology"/>
<dbReference type="AlphaFoldDB" id="A0A6I0F1W0"/>
<dbReference type="InterPro" id="IPR051010">
    <property type="entry name" value="BCAA_transport"/>
</dbReference>
<sequence length="803" mass="86575">MSLFKKPLFVRLFALLTMAVLLLTLTGCQNRPPSDAPAPQNTGTVTVGALLPLTGSWETHGQSAASALEAAQDVIRSHWADEQLNITVTTLDTASDPATALTQLEALHQQGIRIVIGPMSSAEAAHVRDFADQNDILLISPSATASQLSQNDNLLKLSPTDKHQSDALIRLMKKDAIRQLAVLHIDDIYGHSFYSELTQAVGDAGITLLPGLSLAPASPDYPGALTQLEKQLADQPITSTAVLLIESDQRAKALIQTIPSDSPVRQVKWYAGDAIIGSEGFLADAQVASFAATTSLEGFTLALDGDLFDASLPLTQRIIADRHQGPISPYALTTWDALWLIAHTHQLATGADTATFKAALLEESHRFGNAFSFLNPLDENGDTVPARYARFRASEKPSGGYQWQLTGAYVRSAHFDPFVTDIQKSYTTETGTAVIGALLPLTGQSSEMGLEARQVLDLAASVANKYLTVRAPGLTFSLEIRDTAGDPQQALQVLTELHERGINAFVGPYSSAELKAVESFATENGITLISPAATAPSLAAKNRIMRLAVNDTMQVNALISLLTEQGLTEVIVLHRDDIYGRELAQTFAASFEGRTNLLAYDPSAVNTAEIVASASQLISGDASKTAVLAASFEEISDILQAVPDENPLLDLRWFGTDGTARLSTLINNQDIATKGAQIRFTASSFTHHGDAFAAIHPSLTANIPERKKPLTDYGINTYDAYWFLAATLAETGPQATADQIWSTLTRSPYFIGTGGPFTVDENSDRTIGSFHFHSIVEKDGGYQWKLTAWYQNTYQKQGVLETY</sequence>
<name>A0A6I0F1W0_9FIRM</name>
<dbReference type="EMBL" id="WBXO01000003">
    <property type="protein sequence ID" value="KAB2953445.1"/>
    <property type="molecule type" value="Genomic_DNA"/>
</dbReference>
<keyword evidence="3" id="KW-0812">Transmembrane</keyword>
<comment type="caution">
    <text evidence="9">The sequence shown here is derived from an EMBL/GenBank/DDBJ whole genome shotgun (WGS) entry which is preliminary data.</text>
</comment>
<evidence type="ECO:0000256" key="5">
    <source>
        <dbReference type="ARBA" id="ARBA00022989"/>
    </source>
</evidence>
<organism evidence="9 10">
    <name type="scientific">Heliorestis acidaminivorans</name>
    <dbReference type="NCBI Taxonomy" id="553427"/>
    <lineage>
        <taxon>Bacteria</taxon>
        <taxon>Bacillati</taxon>
        <taxon>Bacillota</taxon>
        <taxon>Clostridia</taxon>
        <taxon>Eubacteriales</taxon>
        <taxon>Heliobacteriaceae</taxon>
        <taxon>Heliorestis</taxon>
    </lineage>
</organism>
<evidence type="ECO:0000256" key="2">
    <source>
        <dbReference type="ARBA" id="ARBA00010062"/>
    </source>
</evidence>
<dbReference type="PROSITE" id="PS51257">
    <property type="entry name" value="PROKAR_LIPOPROTEIN"/>
    <property type="match status" value="1"/>
</dbReference>
<dbReference type="InterPro" id="IPR028081">
    <property type="entry name" value="Leu-bd"/>
</dbReference>
<dbReference type="GO" id="GO:0016020">
    <property type="term" value="C:membrane"/>
    <property type="evidence" value="ECO:0007669"/>
    <property type="project" value="UniProtKB-SubCell"/>
</dbReference>
<evidence type="ECO:0000256" key="6">
    <source>
        <dbReference type="ARBA" id="ARBA00023136"/>
    </source>
</evidence>
<evidence type="ECO:0000256" key="1">
    <source>
        <dbReference type="ARBA" id="ARBA00004370"/>
    </source>
</evidence>
<feature type="domain" description="Receptor ligand binding region" evidence="7">
    <location>
        <begin position="457"/>
        <end position="767"/>
    </location>
</feature>
<feature type="domain" description="Leucine-binding protein" evidence="8">
    <location>
        <begin position="44"/>
        <end position="360"/>
    </location>
</feature>
<evidence type="ECO:0000259" key="8">
    <source>
        <dbReference type="Pfam" id="PF13458"/>
    </source>
</evidence>
<protein>
    <submittedName>
        <fullName evidence="9">ABC transporter substrate-binding protein</fullName>
    </submittedName>
</protein>
<keyword evidence="6" id="KW-0472">Membrane</keyword>
<comment type="similarity">
    <text evidence="2">Belongs to the leucine-binding protein family.</text>
</comment>
<evidence type="ECO:0000256" key="4">
    <source>
        <dbReference type="ARBA" id="ARBA00022729"/>
    </source>
</evidence>
<dbReference type="PANTHER" id="PTHR30483">
    <property type="entry name" value="LEUCINE-SPECIFIC-BINDING PROTEIN"/>
    <property type="match status" value="1"/>
</dbReference>
<keyword evidence="10" id="KW-1185">Reference proteome</keyword>
<reference evidence="9 10" key="1">
    <citation type="submission" date="2019-10" db="EMBL/GenBank/DDBJ databases">
        <title>Whole-genome sequence of the extremophile Heliorestis acidaminivorans DSM 24790.</title>
        <authorList>
            <person name="Kyndt J.A."/>
            <person name="Meyer T.E."/>
        </authorList>
    </citation>
    <scope>NUCLEOTIDE SEQUENCE [LARGE SCALE GENOMIC DNA]</scope>
    <source>
        <strain evidence="9 10">DSM 24790</strain>
    </source>
</reference>
<keyword evidence="4" id="KW-0732">Signal</keyword>
<comment type="subcellular location">
    <subcellularLocation>
        <location evidence="1">Membrane</location>
    </subcellularLocation>
</comment>
<keyword evidence="5" id="KW-1133">Transmembrane helix</keyword>
<dbReference type="InterPro" id="IPR001828">
    <property type="entry name" value="ANF_lig-bd_rcpt"/>
</dbReference>
<dbReference type="SUPFAM" id="SSF53822">
    <property type="entry name" value="Periplasmic binding protein-like I"/>
    <property type="match status" value="2"/>
</dbReference>
<dbReference type="PANTHER" id="PTHR30483:SF6">
    <property type="entry name" value="PERIPLASMIC BINDING PROTEIN OF ABC TRANSPORTER FOR NATURAL AMINO ACIDS"/>
    <property type="match status" value="1"/>
</dbReference>
<dbReference type="InterPro" id="IPR028082">
    <property type="entry name" value="Peripla_BP_I"/>
</dbReference>
<dbReference type="Pfam" id="PF01094">
    <property type="entry name" value="ANF_receptor"/>
    <property type="match status" value="1"/>
</dbReference>
<dbReference type="Proteomes" id="UP000468766">
    <property type="component" value="Unassembled WGS sequence"/>
</dbReference>
<evidence type="ECO:0000256" key="3">
    <source>
        <dbReference type="ARBA" id="ARBA00022692"/>
    </source>
</evidence>
<accession>A0A6I0F1W0</accession>
<dbReference type="Pfam" id="PF13458">
    <property type="entry name" value="Peripla_BP_6"/>
    <property type="match status" value="1"/>
</dbReference>
<dbReference type="OrthoDB" id="5441927at2"/>
<dbReference type="Gene3D" id="3.40.50.2300">
    <property type="match status" value="4"/>
</dbReference>
<evidence type="ECO:0000313" key="9">
    <source>
        <dbReference type="EMBL" id="KAB2953445.1"/>
    </source>
</evidence>